<gene>
    <name evidence="3" type="ORF">SAMN05216360_103357</name>
</gene>
<evidence type="ECO:0000259" key="1">
    <source>
        <dbReference type="Pfam" id="PF10703"/>
    </source>
</evidence>
<dbReference type="Pfam" id="PF17409">
    <property type="entry name" value="MoaF_C"/>
    <property type="match status" value="1"/>
</dbReference>
<dbReference type="STRING" id="582672.SAMN05216360_103357"/>
<feature type="domain" description="MoaF C-terminal" evidence="2">
    <location>
        <begin position="153"/>
        <end position="264"/>
    </location>
</feature>
<evidence type="ECO:0000313" key="4">
    <source>
        <dbReference type="Proteomes" id="UP000198704"/>
    </source>
</evidence>
<dbReference type="InterPro" id="IPR024724">
    <property type="entry name" value="MoaF_N"/>
</dbReference>
<evidence type="ECO:0000259" key="2">
    <source>
        <dbReference type="Pfam" id="PF17409"/>
    </source>
</evidence>
<name>A0A1G9W1V2_9HYPH</name>
<dbReference type="AlphaFoldDB" id="A0A1G9W1V2"/>
<dbReference type="Gene3D" id="2.40.128.20">
    <property type="match status" value="2"/>
</dbReference>
<accession>A0A1G9W1V2</accession>
<proteinExistence type="predicted"/>
<evidence type="ECO:0000313" key="3">
    <source>
        <dbReference type="EMBL" id="SDM78197.1"/>
    </source>
</evidence>
<keyword evidence="4" id="KW-1185">Reference proteome</keyword>
<reference evidence="4" key="1">
    <citation type="submission" date="2016-10" db="EMBL/GenBank/DDBJ databases">
        <authorList>
            <person name="Varghese N."/>
            <person name="Submissions S."/>
        </authorList>
    </citation>
    <scope>NUCLEOTIDE SEQUENCE [LARGE SCALE GENOMIC DNA]</scope>
    <source>
        <strain evidence="4">BL47</strain>
    </source>
</reference>
<protein>
    <submittedName>
        <fullName evidence="3">Molybdenum cofactor biosynthesis protein F</fullName>
    </submittedName>
</protein>
<organism evidence="3 4">
    <name type="scientific">Methylobacterium phyllostachyos</name>
    <dbReference type="NCBI Taxonomy" id="582672"/>
    <lineage>
        <taxon>Bacteria</taxon>
        <taxon>Pseudomonadati</taxon>
        <taxon>Pseudomonadota</taxon>
        <taxon>Alphaproteobacteria</taxon>
        <taxon>Hyphomicrobiales</taxon>
        <taxon>Methylobacteriaceae</taxon>
        <taxon>Methylobacterium</taxon>
    </lineage>
</organism>
<dbReference type="InterPro" id="IPR035348">
    <property type="entry name" value="MoaF_C"/>
</dbReference>
<sequence length="269" mass="30294">MAYDIQAHITSQTYIPASDWPSLTEMAAGFGEHSYPRSDALAGRTLPVRFSNGSIIEHRFHDGERLTWTVREGQDAGRTGNGAYHAVEARPGLLFVDFFKQDDEAVVTLVIREETGDLFAAISSYHEVNGARRTRTQFVNGLIDGAPGGRPIAQSSSLVGKRILYRYSSDDWYEHVYFNRECMAWHCVNGAEKGIADVERCAYFDVEDDLHILFWTETVLPLESIVLIDLAKMRSTGRFFGWDPKPQTMIHLTFGSFATQLNETTFPTL</sequence>
<feature type="domain" description="Molybdenum cofactor biosynthesis protein F N-terminal" evidence="1">
    <location>
        <begin position="18"/>
        <end position="126"/>
    </location>
</feature>
<dbReference type="EMBL" id="FNHS01000003">
    <property type="protein sequence ID" value="SDM78197.1"/>
    <property type="molecule type" value="Genomic_DNA"/>
</dbReference>
<dbReference type="InterPro" id="IPR012674">
    <property type="entry name" value="Calycin"/>
</dbReference>
<dbReference type="Proteomes" id="UP000198704">
    <property type="component" value="Unassembled WGS sequence"/>
</dbReference>
<dbReference type="RefSeq" id="WP_167627651.1">
    <property type="nucleotide sequence ID" value="NZ_FNHS01000003.1"/>
</dbReference>
<dbReference type="Pfam" id="PF10703">
    <property type="entry name" value="MoaF"/>
    <property type="match status" value="1"/>
</dbReference>